<feature type="region of interest" description="Disordered" evidence="1">
    <location>
        <begin position="231"/>
        <end position="274"/>
    </location>
</feature>
<protein>
    <submittedName>
        <fullName evidence="2">Uncharacterized protein</fullName>
    </submittedName>
</protein>
<dbReference type="EMBL" id="LSYV01000005">
    <property type="protein sequence ID" value="KXZ54892.1"/>
    <property type="molecule type" value="Genomic_DNA"/>
</dbReference>
<feature type="region of interest" description="Disordered" evidence="1">
    <location>
        <begin position="78"/>
        <end position="111"/>
    </location>
</feature>
<organism evidence="2 3">
    <name type="scientific">Gonium pectorale</name>
    <name type="common">Green alga</name>
    <dbReference type="NCBI Taxonomy" id="33097"/>
    <lineage>
        <taxon>Eukaryota</taxon>
        <taxon>Viridiplantae</taxon>
        <taxon>Chlorophyta</taxon>
        <taxon>core chlorophytes</taxon>
        <taxon>Chlorophyceae</taxon>
        <taxon>CS clade</taxon>
        <taxon>Chlamydomonadales</taxon>
        <taxon>Volvocaceae</taxon>
        <taxon>Gonium</taxon>
    </lineage>
</organism>
<feature type="compositionally biased region" description="Low complexity" evidence="1">
    <location>
        <begin position="78"/>
        <end position="109"/>
    </location>
</feature>
<feature type="region of interest" description="Disordered" evidence="1">
    <location>
        <begin position="169"/>
        <end position="205"/>
    </location>
</feature>
<feature type="compositionally biased region" description="Pro residues" evidence="1">
    <location>
        <begin position="237"/>
        <end position="253"/>
    </location>
</feature>
<evidence type="ECO:0000313" key="2">
    <source>
        <dbReference type="EMBL" id="KXZ54892.1"/>
    </source>
</evidence>
<feature type="compositionally biased region" description="Low complexity" evidence="1">
    <location>
        <begin position="169"/>
        <end position="190"/>
    </location>
</feature>
<keyword evidence="3" id="KW-1185">Reference proteome</keyword>
<feature type="region of interest" description="Disordered" evidence="1">
    <location>
        <begin position="469"/>
        <end position="509"/>
    </location>
</feature>
<gene>
    <name evidence="2" type="ORF">GPECTOR_4g964</name>
</gene>
<name>A0A150GYU8_GONPE</name>
<dbReference type="AlphaFoldDB" id="A0A150GYU8"/>
<proteinExistence type="predicted"/>
<sequence>MATPSLALDPCWRVGRVGNICVLGLVTAPAAPTEEAWDSSDLPPPPPYLPVHSGDRLAALGGVGSGLTRLSLLLTAPPQAPPQAREAGAANGAAATTAATERPTRLPAAGVKRPAALQLQLPVERRVADTWVRAAGRGTEAGEGGIGMEASVVVPVAVAEGLAALGEGVMEQQQQQQQPSAPVAPATPAQRYAPRPRISGGGSRKVAAAAGDAASADAALDAAAAADWRSPSSLAAPPLPPLSSPLPPAPSPTPSQKAGVSPASSGGAAQRAHVSPLLRSHHPLSSLPVLEHLTELYLADVKPPAATPSSAGGAGAARAASAATAAAATPACGGVPLWVLAERTPSLQQLSLGLRSLPSPEEMRPLQRLSELRSVRIQPPPAPPRAAWRSAAAAVGPAAAAPRGLTLQHALALGACSRLRHLSVETLGDPLSPWHPHQHHHPLPELGPLRSVAPGGGGWVVGGACGPSMAPASPERTSPTRPTCGSAANSPGRQGPMNPTTQLTDRGVGGGASAVVNGACGSGAAAAGAAAGGGLHGGGGGGIVSLEVRGAVQARFCAPVGLMFPHLRRLSLAKLPSLEATWRLLLSAPALEELEVRDPWPLREELRLAGECLAAAAAAVVPATPAQAGSPGGVSASALAGHSRRSKEQGSAATGYDAPCPTEPRGTRLAAAWAATGPATPTPNAPAPAAASGLPRLKRLHIGGLQDSFAMAAAVKAAARLWPAVHPLGGPAATAAPGSSGGGGATETPARVLSLGVAPQVLQPLIVEGRITIGAGAARTGRGAGPPVPSSRPALGPPLPSAGRGGRGGGGRRRCGSSHDDGPESASAGDGCDECGGGGADMRHRFATEVLSRAMAACGAERLELELEAGGGGAGGVGGWHDDGPPAAGGGTAANPNATSYPHRGGVVCGVCGECGGAAAAAGGCGGGGGADGGGGEEALLRVVVSSLPCMPFVRMLTLRGFRSMTGGGLAALVRALAGDDGGPGGGAGGSGSGSGARGGGGRGAAGGGVRRVEYVRCGCPRCGVCGGGEAALAAQRAVMDAAAECGLEVRFR</sequence>
<evidence type="ECO:0000256" key="1">
    <source>
        <dbReference type="SAM" id="MobiDB-lite"/>
    </source>
</evidence>
<feature type="compositionally biased region" description="Pro residues" evidence="1">
    <location>
        <begin position="786"/>
        <end position="800"/>
    </location>
</feature>
<feature type="region of interest" description="Disordered" evidence="1">
    <location>
        <begin position="984"/>
        <end position="1008"/>
    </location>
</feature>
<feature type="compositionally biased region" description="Low complexity" evidence="1">
    <location>
        <begin position="254"/>
        <end position="274"/>
    </location>
</feature>
<dbReference type="Proteomes" id="UP000075714">
    <property type="component" value="Unassembled WGS sequence"/>
</dbReference>
<dbReference type="OrthoDB" id="10682913at2759"/>
<feature type="region of interest" description="Disordered" evidence="1">
    <location>
        <begin position="778"/>
        <end position="831"/>
    </location>
</feature>
<evidence type="ECO:0000313" key="3">
    <source>
        <dbReference type="Proteomes" id="UP000075714"/>
    </source>
</evidence>
<reference evidence="3" key="1">
    <citation type="journal article" date="2016" name="Nat. Commun.">
        <title>The Gonium pectorale genome demonstrates co-option of cell cycle regulation during the evolution of multicellularity.</title>
        <authorList>
            <person name="Hanschen E.R."/>
            <person name="Marriage T.N."/>
            <person name="Ferris P.J."/>
            <person name="Hamaji T."/>
            <person name="Toyoda A."/>
            <person name="Fujiyama A."/>
            <person name="Neme R."/>
            <person name="Noguchi H."/>
            <person name="Minakuchi Y."/>
            <person name="Suzuki M."/>
            <person name="Kawai-Toyooka H."/>
            <person name="Smith D.R."/>
            <person name="Sparks H."/>
            <person name="Anderson J."/>
            <person name="Bakaric R."/>
            <person name="Luria V."/>
            <person name="Karger A."/>
            <person name="Kirschner M.W."/>
            <person name="Durand P.M."/>
            <person name="Michod R.E."/>
            <person name="Nozaki H."/>
            <person name="Olson B.J."/>
        </authorList>
    </citation>
    <scope>NUCLEOTIDE SEQUENCE [LARGE SCALE GENOMIC DNA]</scope>
    <source>
        <strain evidence="3">NIES-2863</strain>
    </source>
</reference>
<feature type="region of interest" description="Disordered" evidence="1">
    <location>
        <begin position="625"/>
        <end position="665"/>
    </location>
</feature>
<comment type="caution">
    <text evidence="2">The sequence shown here is derived from an EMBL/GenBank/DDBJ whole genome shotgun (WGS) entry which is preliminary data.</text>
</comment>
<feature type="compositionally biased region" description="Polar residues" evidence="1">
    <location>
        <begin position="475"/>
        <end position="504"/>
    </location>
</feature>
<accession>A0A150GYU8</accession>